<dbReference type="Proteomes" id="UP000003645">
    <property type="component" value="Chromosome"/>
</dbReference>
<name>A0A0D4CJ59_LIMMU</name>
<dbReference type="RefSeq" id="WP_006499957.1">
    <property type="nucleotide sequence ID" value="NZ_CP011013.1"/>
</dbReference>
<dbReference type="STRING" id="1130798.LBLM1_03290"/>
<dbReference type="KEGG" id="lmu:LBLM1_03290"/>
<evidence type="ECO:0000313" key="2">
    <source>
        <dbReference type="EMBL" id="AJT50187.1"/>
    </source>
</evidence>
<dbReference type="HOGENOM" id="CLU_2180411_0_0_9"/>
<protein>
    <submittedName>
        <fullName evidence="2">Uncharacterized protein</fullName>
    </submittedName>
</protein>
<keyword evidence="3" id="KW-1185">Reference proteome</keyword>
<accession>A0A0D4CJ59</accession>
<evidence type="ECO:0000256" key="1">
    <source>
        <dbReference type="SAM" id="Coils"/>
    </source>
</evidence>
<reference evidence="2 3" key="1">
    <citation type="journal article" date="2012" name="J. Bacteriol.">
        <title>Genome sequence of Lactobacillus mucosae LM1, isolated from piglet feces.</title>
        <authorList>
            <person name="Lee J.H."/>
            <person name="Valeriano V.D."/>
            <person name="Shin Y.R."/>
            <person name="Chae J.P."/>
            <person name="Kim G.B."/>
            <person name="Ham J.S."/>
            <person name="Chun J."/>
            <person name="Kang D.K."/>
        </authorList>
    </citation>
    <scope>NUCLEOTIDE SEQUENCE [LARGE SCALE GENOMIC DNA]</scope>
    <source>
        <strain evidence="2 3">LM1</strain>
    </source>
</reference>
<keyword evidence="1" id="KW-0175">Coiled coil</keyword>
<evidence type="ECO:0000313" key="3">
    <source>
        <dbReference type="Proteomes" id="UP000003645"/>
    </source>
</evidence>
<proteinExistence type="predicted"/>
<organism evidence="2 3">
    <name type="scientific">Limosilactobacillus mucosae LM1</name>
    <dbReference type="NCBI Taxonomy" id="1130798"/>
    <lineage>
        <taxon>Bacteria</taxon>
        <taxon>Bacillati</taxon>
        <taxon>Bacillota</taxon>
        <taxon>Bacilli</taxon>
        <taxon>Lactobacillales</taxon>
        <taxon>Lactobacillaceae</taxon>
        <taxon>Limosilactobacillus</taxon>
    </lineage>
</organism>
<feature type="coiled-coil region" evidence="1">
    <location>
        <begin position="50"/>
        <end position="77"/>
    </location>
</feature>
<gene>
    <name evidence="2" type="ORF">LBLM1_03290</name>
</gene>
<sequence length="109" mass="12461">MASSKIAIKIDASVYEKISAEARQNNLNKTEMLELIVENYFHDQTIEQGNAELKSIIRSYNENLAAISENLKKLAGDSETTKNYIRMFFEELTGVYDPDDLDGDFNFKK</sequence>
<dbReference type="AlphaFoldDB" id="A0A0D4CJ59"/>
<dbReference type="EMBL" id="CP011013">
    <property type="protein sequence ID" value="AJT50187.1"/>
    <property type="molecule type" value="Genomic_DNA"/>
</dbReference>